<protein>
    <recommendedName>
        <fullName evidence="5">Peptidase C39-like domain-containing protein</fullName>
    </recommendedName>
</protein>
<dbReference type="PATRIC" id="fig|1158601.3.peg.1069"/>
<dbReference type="Proteomes" id="UP000013783">
    <property type="component" value="Unassembled WGS sequence"/>
</dbReference>
<accession>R2P9V3</accession>
<evidence type="ECO:0000313" key="2">
    <source>
        <dbReference type="EMBL" id="EOT69562.1"/>
    </source>
</evidence>
<dbReference type="InterPro" id="IPR038765">
    <property type="entry name" value="Papain-like_cys_pep_sf"/>
</dbReference>
<dbReference type="EMBL" id="ASWA01000002">
    <property type="protein sequence ID" value="EOT69562.1"/>
    <property type="molecule type" value="Genomic_DNA"/>
</dbReference>
<evidence type="ECO:0000313" key="3">
    <source>
        <dbReference type="Proteomes" id="UP000013783"/>
    </source>
</evidence>
<evidence type="ECO:0000313" key="4">
    <source>
        <dbReference type="Proteomes" id="UP000014148"/>
    </source>
</evidence>
<reference evidence="1 3" key="1">
    <citation type="submission" date="2013-02" db="EMBL/GenBank/DDBJ databases">
        <title>The Genome Sequence of Enterococcus malodoratus ATCC_43197.</title>
        <authorList>
            <consortium name="The Broad Institute Genome Sequencing Platform"/>
            <consortium name="The Broad Institute Genome Sequencing Center for Infectious Disease"/>
            <person name="Earl A.M."/>
            <person name="Gilmore M.S."/>
            <person name="Lebreton F."/>
            <person name="Walker B."/>
            <person name="Young S.K."/>
            <person name="Zeng Q."/>
            <person name="Gargeya S."/>
            <person name="Fitzgerald M."/>
            <person name="Haas B."/>
            <person name="Abouelleil A."/>
            <person name="Alvarado L."/>
            <person name="Arachchi H.M."/>
            <person name="Berlin A.M."/>
            <person name="Chapman S.B."/>
            <person name="Dewar J."/>
            <person name="Goldberg J."/>
            <person name="Griggs A."/>
            <person name="Gujja S."/>
            <person name="Hansen M."/>
            <person name="Howarth C."/>
            <person name="Imamovic A."/>
            <person name="Larimer J."/>
            <person name="McCowan C."/>
            <person name="Murphy C."/>
            <person name="Neiman D."/>
            <person name="Pearson M."/>
            <person name="Priest M."/>
            <person name="Roberts A."/>
            <person name="Saif S."/>
            <person name="Shea T."/>
            <person name="Sisk P."/>
            <person name="Sykes S."/>
            <person name="Wortman J."/>
            <person name="Nusbaum C."/>
            <person name="Birren B."/>
        </authorList>
    </citation>
    <scope>NUCLEOTIDE SEQUENCE [LARGE SCALE GENOMIC DNA]</scope>
    <source>
        <strain evidence="1 3">ATCC 43197</strain>
    </source>
</reference>
<dbReference type="eggNOG" id="ENOG5032UKK">
    <property type="taxonomic scope" value="Bacteria"/>
</dbReference>
<comment type="caution">
    <text evidence="1">The sequence shown here is derived from an EMBL/GenBank/DDBJ whole genome shotgun (WGS) entry which is preliminary data.</text>
</comment>
<dbReference type="RefSeq" id="WP_010739967.1">
    <property type="nucleotide sequence ID" value="NZ_KB946249.1"/>
</dbReference>
<reference evidence="2 4" key="2">
    <citation type="submission" date="2013-03" db="EMBL/GenBank/DDBJ databases">
        <title>The Genome Sequence of Enterococcus malodoratus ATCC_43197 (PacBio/Illumina hybrid assembly).</title>
        <authorList>
            <consortium name="The Broad Institute Genomics Platform"/>
            <consortium name="The Broad Institute Genome Sequencing Center for Infectious Disease"/>
            <person name="Earl A."/>
            <person name="Russ C."/>
            <person name="Gilmore M."/>
            <person name="Surin D."/>
            <person name="Walker B."/>
            <person name="Young S."/>
            <person name="Zeng Q."/>
            <person name="Gargeya S."/>
            <person name="Fitzgerald M."/>
            <person name="Haas B."/>
            <person name="Abouelleil A."/>
            <person name="Allen A.W."/>
            <person name="Alvarado L."/>
            <person name="Arachchi H.M."/>
            <person name="Berlin A.M."/>
            <person name="Chapman S.B."/>
            <person name="Gainer-Dewar J."/>
            <person name="Goldberg J."/>
            <person name="Griggs A."/>
            <person name="Gujja S."/>
            <person name="Hansen M."/>
            <person name="Howarth C."/>
            <person name="Imamovic A."/>
            <person name="Ireland A."/>
            <person name="Larimer J."/>
            <person name="McCowan C."/>
            <person name="Murphy C."/>
            <person name="Pearson M."/>
            <person name="Poon T.W."/>
            <person name="Priest M."/>
            <person name="Roberts A."/>
            <person name="Saif S."/>
            <person name="Shea T."/>
            <person name="Sisk P."/>
            <person name="Sykes S."/>
            <person name="Wortman J."/>
            <person name="Nusbaum C."/>
            <person name="Birren B."/>
        </authorList>
    </citation>
    <scope>NUCLEOTIDE SEQUENCE [LARGE SCALE GENOMIC DNA]</scope>
    <source>
        <strain evidence="2 4">ATCC 43197</strain>
    </source>
</reference>
<organism evidence="1 3">
    <name type="scientific">Enterococcus malodoratus ATCC 43197</name>
    <dbReference type="NCBI Taxonomy" id="1158601"/>
    <lineage>
        <taxon>Bacteria</taxon>
        <taxon>Bacillati</taxon>
        <taxon>Bacillota</taxon>
        <taxon>Bacilli</taxon>
        <taxon>Lactobacillales</taxon>
        <taxon>Enterococcaceae</taxon>
        <taxon>Enterococcus</taxon>
    </lineage>
</organism>
<dbReference type="Proteomes" id="UP000014148">
    <property type="component" value="Unassembled WGS sequence"/>
</dbReference>
<dbReference type="SUPFAM" id="SSF54001">
    <property type="entry name" value="Cysteine proteinases"/>
    <property type="match status" value="1"/>
</dbReference>
<dbReference type="STRING" id="71451.RV07_GL003056"/>
<sequence length="187" mass="21526">MEYPIDQWVELESFERYREWKTPRGFLCGTYASSVLLAYWQDQIDEGCLPNGLREKDSSQNEELIRALQPVLQPVDFPTVPLQISMGLNRFFRRYRIPYRARGTAAGTWQRVTKRLLAGEPVMIGLLQLLGSSYKNHWVVVHGFMETADGQRYYKIHDNWGKSAAVIPAEWGNGTISLRKVKSTANN</sequence>
<evidence type="ECO:0000313" key="1">
    <source>
        <dbReference type="EMBL" id="EOH81052.1"/>
    </source>
</evidence>
<keyword evidence="4" id="KW-1185">Reference proteome</keyword>
<dbReference type="OrthoDB" id="2155895at2"/>
<dbReference type="EMBL" id="AJAK01000007">
    <property type="protein sequence ID" value="EOH81052.1"/>
    <property type="molecule type" value="Genomic_DNA"/>
</dbReference>
<name>R2P9V3_9ENTE</name>
<proteinExistence type="predicted"/>
<evidence type="ECO:0008006" key="5">
    <source>
        <dbReference type="Google" id="ProtNLM"/>
    </source>
</evidence>
<dbReference type="AlphaFoldDB" id="R2P9V3"/>
<gene>
    <name evidence="2" type="ORF">I585_01028</name>
    <name evidence="1" type="ORF">UAI_01096</name>
</gene>